<evidence type="ECO:0000256" key="7">
    <source>
        <dbReference type="ARBA" id="ARBA00023306"/>
    </source>
</evidence>
<dbReference type="GO" id="GO:0005634">
    <property type="term" value="C:nucleus"/>
    <property type="evidence" value="ECO:0007669"/>
    <property type="project" value="UniProtKB-SubCell"/>
</dbReference>
<keyword evidence="13" id="KW-1185">Reference proteome</keyword>
<keyword evidence="7" id="KW-0131">Cell cycle</keyword>
<dbReference type="Gene3D" id="1.20.1060.20">
    <property type="match status" value="1"/>
</dbReference>
<comment type="subcellular location">
    <subcellularLocation>
        <location evidence="1 8">Nucleus</location>
    </subcellularLocation>
</comment>
<feature type="coiled-coil region" evidence="9">
    <location>
        <begin position="267"/>
        <end position="308"/>
    </location>
</feature>
<dbReference type="Proteomes" id="UP000076874">
    <property type="component" value="Unassembled WGS sequence"/>
</dbReference>
<evidence type="ECO:0000256" key="1">
    <source>
        <dbReference type="ARBA" id="ARBA00004123"/>
    </source>
</evidence>
<dbReference type="SUPFAM" id="SSF75553">
    <property type="entry name" value="Smc hinge domain"/>
    <property type="match status" value="1"/>
</dbReference>
<evidence type="ECO:0000256" key="6">
    <source>
        <dbReference type="ARBA" id="ARBA00023242"/>
    </source>
</evidence>
<keyword evidence="4" id="KW-0498">Mitosis</keyword>
<protein>
    <recommendedName>
        <fullName evidence="8">Structural maintenance of chromosomes protein</fullName>
    </recommendedName>
</protein>
<dbReference type="CDD" id="cd03272">
    <property type="entry name" value="ABC_SMC3_euk"/>
    <property type="match status" value="1"/>
</dbReference>
<evidence type="ECO:0000256" key="9">
    <source>
        <dbReference type="SAM" id="Coils"/>
    </source>
</evidence>
<dbReference type="InterPro" id="IPR024704">
    <property type="entry name" value="SMC"/>
</dbReference>
<dbReference type="GO" id="GO:0051301">
    <property type="term" value="P:cell division"/>
    <property type="evidence" value="ECO:0007669"/>
    <property type="project" value="UniProtKB-KW"/>
</dbReference>
<organism evidence="12 13">
    <name type="scientific">Niveomyces insectorum RCEF 264</name>
    <dbReference type="NCBI Taxonomy" id="1081102"/>
    <lineage>
        <taxon>Eukaryota</taxon>
        <taxon>Fungi</taxon>
        <taxon>Dikarya</taxon>
        <taxon>Ascomycota</taxon>
        <taxon>Pezizomycotina</taxon>
        <taxon>Sordariomycetes</taxon>
        <taxon>Hypocreomycetidae</taxon>
        <taxon>Hypocreales</taxon>
        <taxon>Cordycipitaceae</taxon>
        <taxon>Niveomyces</taxon>
    </lineage>
</organism>
<dbReference type="Pfam" id="PF06470">
    <property type="entry name" value="SMC_hinge"/>
    <property type="match status" value="1"/>
</dbReference>
<evidence type="ECO:0000256" key="4">
    <source>
        <dbReference type="ARBA" id="ARBA00022776"/>
    </source>
</evidence>
<dbReference type="InterPro" id="IPR041741">
    <property type="entry name" value="SMC3_ABC_euk"/>
</dbReference>
<dbReference type="GO" id="GO:0007059">
    <property type="term" value="P:chromosome segregation"/>
    <property type="evidence" value="ECO:0007669"/>
    <property type="project" value="UniProtKB-ARBA"/>
</dbReference>
<evidence type="ECO:0000256" key="8">
    <source>
        <dbReference type="PIRNR" id="PIRNR005719"/>
    </source>
</evidence>
<feature type="domain" description="SMC hinge" evidence="11">
    <location>
        <begin position="522"/>
        <end position="635"/>
    </location>
</feature>
<dbReference type="SUPFAM" id="SSF52540">
    <property type="entry name" value="P-loop containing nucleoside triphosphate hydrolases"/>
    <property type="match status" value="2"/>
</dbReference>
<dbReference type="GO" id="GO:0016887">
    <property type="term" value="F:ATP hydrolysis activity"/>
    <property type="evidence" value="ECO:0007669"/>
    <property type="project" value="InterPro"/>
</dbReference>
<dbReference type="Gene3D" id="3.30.70.1620">
    <property type="match status" value="1"/>
</dbReference>
<evidence type="ECO:0000256" key="2">
    <source>
        <dbReference type="ARBA" id="ARBA00005917"/>
    </source>
</evidence>
<dbReference type="FunFam" id="3.40.50.300:FF:000424">
    <property type="entry name" value="Structural maintenance of chromosomes 3"/>
    <property type="match status" value="1"/>
</dbReference>
<dbReference type="Pfam" id="PF02463">
    <property type="entry name" value="SMC_N"/>
    <property type="match status" value="1"/>
</dbReference>
<dbReference type="FunFam" id="3.40.50.300:FF:000370">
    <property type="entry name" value="Structural maintenance of chromosomes 3"/>
    <property type="match status" value="1"/>
</dbReference>
<feature type="compositionally biased region" description="Acidic residues" evidence="10">
    <location>
        <begin position="1058"/>
        <end position="1070"/>
    </location>
</feature>
<dbReference type="InterPro" id="IPR036277">
    <property type="entry name" value="SMC_hinge_sf"/>
</dbReference>
<dbReference type="InterPro" id="IPR003395">
    <property type="entry name" value="RecF/RecN/SMC_N"/>
</dbReference>
<evidence type="ECO:0000313" key="13">
    <source>
        <dbReference type="Proteomes" id="UP000076874"/>
    </source>
</evidence>
<accession>A0A167R9F8</accession>
<comment type="similarity">
    <text evidence="2">Belongs to the SMC family. SMC3 subfamily.</text>
</comment>
<dbReference type="GO" id="GO:0051276">
    <property type="term" value="P:chromosome organization"/>
    <property type="evidence" value="ECO:0007669"/>
    <property type="project" value="InterPro"/>
</dbReference>
<dbReference type="GO" id="GO:0005524">
    <property type="term" value="F:ATP binding"/>
    <property type="evidence" value="ECO:0007669"/>
    <property type="project" value="InterPro"/>
</dbReference>
<evidence type="ECO:0000256" key="5">
    <source>
        <dbReference type="ARBA" id="ARBA00023054"/>
    </source>
</evidence>
<sequence>MYIKQLIIQGFKSYKDQTVMEPFSPGTNVIVGRNGSGKSNFFAAIRFVLGDAYTQLSREERQALLHEGSGSAVLSAYVEIIFDNSDNRFQTNNKEVSLRRTISLRKDEYAVDKKVSTRSEVMSMLDTAGFSLKNSYYIVPQGRVTALTNMKESDRLKLLKEVAGTESYEARRAESLKIMGETENKRAKIDELLEYIKSRMSELEEEKEELRGFQEKDRERRCLEYAFHHHHQVALTEALEEIDRSRQDGADNSGASQRLFLDGEQAIAKIDAELQELQRSVDILNMDRQEFETDCRDISRRKAKAELKVKSLADSQTAVERAKHQHDADLKAVRSEIAAKEAQLAQLLPQLEKRKAVEAEGRHALQTTDARRQRLLNKQSQGDRFKNKAERDRWIDGQLYELNSTLATLKANRVSAAEEIEEAKQLIQSLEADVDQLWKGIESFGTDRAAIAERLSKAQDAVQRLDDERRALRREDDRLNTHIANARQERDKANRALSNLMDNATARGLATIERMKREKDIPGAYGILADLMEVNEAYRVPAEVIAGNSLFHYVVDNEETSTLLSSALYRQHGGRITFVPLEQLRPRQVNYPRGAKDALPLVEKIQYDRRFEKAFQHVFGGTVVCPSVSVAAQYGRSHGVDGITPDGDTTKRTGTLTGGYVDPSRSRLEAIRAVNKWRGEHDNLVAQADDVKRQMDKKEQEVTNGRGEEQRILHEMRQLEEGFGPSRAELSAKRAQLERERARLDTLSSRYETINKSMDEYGTSLESHEAEKKSEFKKALSATEEQQLDALNNEVQDLQRRLNEASSRRRETEGQKQILEVDLRQNLRMKEDQLTSQAFETLTSVGGDGNYAEAQKELKKLQKRLADKEARLRETLDEIDAHMTQIGDLQAKKAGMEQKQQDIAAGLEKNQKRMEKNLQRRALLTQQLAEAAKNIRDLGVLPEEAFEKYERMDPARISKRLKTVLEALKKYRHVNKKAFEQYNSFTNQQEQLLKRREELDASQASIEELVAHLDRVKDESIERTFKQISKEFATIFERLVPAGHGRLVIQRRDGRQADDDDANGEEEDNEAATAAESQRQRQKRRHSSVESYTGVGISVSFNSKHMDEQQKVQQLSGGQKSLCALCLVFAIQQTDPSPMVVFDEVDANLDAQYRTAVAGLLSSISADAGTQFICTTFRPEIVQVADKCYGVTFTNKTSSIECVSTEEALNFVEGQKA</sequence>
<evidence type="ECO:0000256" key="10">
    <source>
        <dbReference type="SAM" id="MobiDB-lite"/>
    </source>
</evidence>
<feature type="coiled-coil region" evidence="9">
    <location>
        <begin position="781"/>
        <end position="822"/>
    </location>
</feature>
<dbReference type="Gene3D" id="3.40.50.300">
    <property type="entry name" value="P-loop containing nucleotide triphosphate hydrolases"/>
    <property type="match status" value="2"/>
</dbReference>
<dbReference type="PIRSF" id="PIRSF005719">
    <property type="entry name" value="SMC"/>
    <property type="match status" value="1"/>
</dbReference>
<comment type="caution">
    <text evidence="12">The sequence shown here is derived from an EMBL/GenBank/DDBJ whole genome shotgun (WGS) entry which is preliminary data.</text>
</comment>
<feature type="coiled-coil region" evidence="9">
    <location>
        <begin position="851"/>
        <end position="892"/>
    </location>
</feature>
<keyword evidence="3" id="KW-0132">Cell division</keyword>
<keyword evidence="5 9" id="KW-0175">Coiled coil</keyword>
<dbReference type="AlphaFoldDB" id="A0A167R9F8"/>
<name>A0A167R9F8_9HYPO</name>
<feature type="coiled-coil region" evidence="9">
    <location>
        <begin position="186"/>
        <end position="220"/>
    </location>
</feature>
<dbReference type="InterPro" id="IPR027417">
    <property type="entry name" value="P-loop_NTPase"/>
</dbReference>
<evidence type="ECO:0000259" key="11">
    <source>
        <dbReference type="SMART" id="SM00968"/>
    </source>
</evidence>
<feature type="coiled-coil region" evidence="9">
    <location>
        <begin position="674"/>
        <end position="757"/>
    </location>
</feature>
<gene>
    <name evidence="12" type="ORF">SPI_06458</name>
</gene>
<feature type="coiled-coil region" evidence="9">
    <location>
        <begin position="406"/>
        <end position="503"/>
    </location>
</feature>
<dbReference type="SMART" id="SM00968">
    <property type="entry name" value="SMC_hinge"/>
    <property type="match status" value="1"/>
</dbReference>
<keyword evidence="6 8" id="KW-0539">Nucleus</keyword>
<dbReference type="OrthoDB" id="431497at2759"/>
<reference evidence="12 13" key="1">
    <citation type="journal article" date="2016" name="Genome Biol. Evol.">
        <title>Divergent and convergent evolution of fungal pathogenicity.</title>
        <authorList>
            <person name="Shang Y."/>
            <person name="Xiao G."/>
            <person name="Zheng P."/>
            <person name="Cen K."/>
            <person name="Zhan S."/>
            <person name="Wang C."/>
        </authorList>
    </citation>
    <scope>NUCLEOTIDE SEQUENCE [LARGE SCALE GENOMIC DNA]</scope>
    <source>
        <strain evidence="12 13">RCEF 264</strain>
    </source>
</reference>
<dbReference type="STRING" id="1081102.A0A167R9F8"/>
<evidence type="ECO:0000256" key="3">
    <source>
        <dbReference type="ARBA" id="ARBA00022618"/>
    </source>
</evidence>
<dbReference type="Gene3D" id="1.10.287.1490">
    <property type="match status" value="1"/>
</dbReference>
<evidence type="ECO:0000313" key="12">
    <source>
        <dbReference type="EMBL" id="OAA58385.1"/>
    </source>
</evidence>
<dbReference type="EMBL" id="AZHD01000012">
    <property type="protein sequence ID" value="OAA58385.1"/>
    <property type="molecule type" value="Genomic_DNA"/>
</dbReference>
<proteinExistence type="inferred from homology"/>
<dbReference type="InterPro" id="IPR010935">
    <property type="entry name" value="SMC_hinge"/>
</dbReference>
<feature type="region of interest" description="Disordered" evidence="10">
    <location>
        <begin position="1050"/>
        <end position="1091"/>
    </location>
</feature>
<dbReference type="GO" id="GO:0005694">
    <property type="term" value="C:chromosome"/>
    <property type="evidence" value="ECO:0007669"/>
    <property type="project" value="InterPro"/>
</dbReference>
<dbReference type="PANTHER" id="PTHR43977">
    <property type="entry name" value="STRUCTURAL MAINTENANCE OF CHROMOSOMES PROTEIN 3"/>
    <property type="match status" value="1"/>
</dbReference>